<comment type="caution">
    <text evidence="2">The sequence shown here is derived from an EMBL/GenBank/DDBJ whole genome shotgun (WGS) entry which is preliminary data.</text>
</comment>
<dbReference type="Pfam" id="PF07494">
    <property type="entry name" value="Reg_prop"/>
    <property type="match status" value="6"/>
</dbReference>
<protein>
    <recommendedName>
        <fullName evidence="4">Two component regulator propeller</fullName>
    </recommendedName>
</protein>
<dbReference type="RefSeq" id="WP_200506917.1">
    <property type="nucleotide sequence ID" value="NZ_JAEHFX010000007.1"/>
</dbReference>
<dbReference type="Proteomes" id="UP000644147">
    <property type="component" value="Unassembled WGS sequence"/>
</dbReference>
<dbReference type="PANTHER" id="PTHR43547:SF2">
    <property type="entry name" value="HYBRID SIGNAL TRANSDUCTION HISTIDINE KINASE C"/>
    <property type="match status" value="1"/>
</dbReference>
<proteinExistence type="predicted"/>
<gene>
    <name evidence="2" type="ORF">I5M27_13875</name>
</gene>
<evidence type="ECO:0000313" key="2">
    <source>
        <dbReference type="EMBL" id="MBK0404079.1"/>
    </source>
</evidence>
<sequence>MTQPSFFRIPILPLLFILAFITSCNGQSKTNLPQENSGKLQTSEIGQAKIIKAQNAGHGNVHCGLQDKAGNLWFGTTNEGVYRYNGKSFVNFTQKDGLNSNNIAAILEDKAGNIWLGTNAGLCKFDGKKFTTIPLGNYFNTTPTSNASAKIPPAKNAVWSIMQDKTGIIWFGTFDDGVYLYDGKTFTHFLHNNPVENKSNLQLKTITSIIEDRSGNVWFSTWFEGLSRFDGKSLTNFRPDNEVWHAGLLEDKNGNIWIGRRSKGVSLYDGKTFTNVLQHSTFDSCSVLPLLQDSKGNIWFGTIHSNLGRREKSGGLWRYDGKTFKNFTAADGLKNNAIWSAEEDKNGNIWLGANNTELYRYDGKTFTKFSE</sequence>
<evidence type="ECO:0008006" key="4">
    <source>
        <dbReference type="Google" id="ProtNLM"/>
    </source>
</evidence>
<dbReference type="Gene3D" id="2.130.10.10">
    <property type="entry name" value="YVTN repeat-like/Quinoprotein amine dehydrogenase"/>
    <property type="match status" value="2"/>
</dbReference>
<evidence type="ECO:0000313" key="3">
    <source>
        <dbReference type="Proteomes" id="UP000644147"/>
    </source>
</evidence>
<keyword evidence="3" id="KW-1185">Reference proteome</keyword>
<name>A0ABS1C3V4_9BACT</name>
<dbReference type="InterPro" id="IPR011110">
    <property type="entry name" value="Reg_prop"/>
</dbReference>
<reference evidence="2 3" key="1">
    <citation type="submission" date="2020-12" db="EMBL/GenBank/DDBJ databases">
        <title>Bacterial novel species Adhaeribacter sp. BT258 isolated from soil.</title>
        <authorList>
            <person name="Jung H.-Y."/>
        </authorList>
    </citation>
    <scope>NUCLEOTIDE SEQUENCE [LARGE SCALE GENOMIC DNA]</scope>
    <source>
        <strain evidence="2 3">BT258</strain>
    </source>
</reference>
<organism evidence="2 3">
    <name type="scientific">Adhaeribacter terrigena</name>
    <dbReference type="NCBI Taxonomy" id="2793070"/>
    <lineage>
        <taxon>Bacteria</taxon>
        <taxon>Pseudomonadati</taxon>
        <taxon>Bacteroidota</taxon>
        <taxon>Cytophagia</taxon>
        <taxon>Cytophagales</taxon>
        <taxon>Hymenobacteraceae</taxon>
        <taxon>Adhaeribacter</taxon>
    </lineage>
</organism>
<dbReference type="SUPFAM" id="SSF63829">
    <property type="entry name" value="Calcium-dependent phosphotriesterase"/>
    <property type="match status" value="2"/>
</dbReference>
<evidence type="ECO:0000256" key="1">
    <source>
        <dbReference type="ARBA" id="ARBA00022553"/>
    </source>
</evidence>
<dbReference type="EMBL" id="JAEHFX010000007">
    <property type="protein sequence ID" value="MBK0404079.1"/>
    <property type="molecule type" value="Genomic_DNA"/>
</dbReference>
<accession>A0ABS1C3V4</accession>
<keyword evidence="1" id="KW-0597">Phosphoprotein</keyword>
<dbReference type="PANTHER" id="PTHR43547">
    <property type="entry name" value="TWO-COMPONENT HISTIDINE KINASE"/>
    <property type="match status" value="1"/>
</dbReference>
<dbReference type="InterPro" id="IPR015943">
    <property type="entry name" value="WD40/YVTN_repeat-like_dom_sf"/>
</dbReference>